<proteinExistence type="predicted"/>
<dbReference type="PANTHER" id="PTHR43289:SF34">
    <property type="entry name" value="SERINE_THREONINE-PROTEIN KINASE YBDM-RELATED"/>
    <property type="match status" value="1"/>
</dbReference>
<feature type="domain" description="Protein kinase" evidence="6">
    <location>
        <begin position="13"/>
        <end position="267"/>
    </location>
</feature>
<dbReference type="Pfam" id="PF07676">
    <property type="entry name" value="PD40"/>
    <property type="match status" value="3"/>
</dbReference>
<dbReference type="InterPro" id="IPR011009">
    <property type="entry name" value="Kinase-like_dom_sf"/>
</dbReference>
<dbReference type="PROSITE" id="PS50011">
    <property type="entry name" value="PROTEIN_KINASE_DOM"/>
    <property type="match status" value="1"/>
</dbReference>
<comment type="caution">
    <text evidence="7">The sequence shown here is derived from an EMBL/GenBank/DDBJ whole genome shotgun (WGS) entry which is preliminary data.</text>
</comment>
<keyword evidence="4" id="KW-0067">ATP-binding</keyword>
<evidence type="ECO:0000256" key="3">
    <source>
        <dbReference type="ARBA" id="ARBA00022777"/>
    </source>
</evidence>
<dbReference type="Proteomes" id="UP000264141">
    <property type="component" value="Unassembled WGS sequence"/>
</dbReference>
<dbReference type="Gene3D" id="2.120.10.30">
    <property type="entry name" value="TolB, C-terminal domain"/>
    <property type="match status" value="2"/>
</dbReference>
<dbReference type="InterPro" id="IPR011042">
    <property type="entry name" value="6-blade_b-propeller_TolB-like"/>
</dbReference>
<keyword evidence="1" id="KW-0808">Transferase</keyword>
<reference evidence="7 8" key="1">
    <citation type="journal article" date="2018" name="Nat. Biotechnol.">
        <title>A standardized bacterial taxonomy based on genome phylogeny substantially revises the tree of life.</title>
        <authorList>
            <person name="Parks D.H."/>
            <person name="Chuvochina M."/>
            <person name="Waite D.W."/>
            <person name="Rinke C."/>
            <person name="Skarshewski A."/>
            <person name="Chaumeil P.A."/>
            <person name="Hugenholtz P."/>
        </authorList>
    </citation>
    <scope>NUCLEOTIDE SEQUENCE [LARGE SCALE GENOMIC DNA]</scope>
    <source>
        <strain evidence="7">UBA8781</strain>
    </source>
</reference>
<accession>A0A3D1JGG4</accession>
<evidence type="ECO:0000256" key="2">
    <source>
        <dbReference type="ARBA" id="ARBA00022741"/>
    </source>
</evidence>
<evidence type="ECO:0000256" key="1">
    <source>
        <dbReference type="ARBA" id="ARBA00022679"/>
    </source>
</evidence>
<keyword evidence="3" id="KW-0418">Kinase</keyword>
<dbReference type="SMART" id="SM00220">
    <property type="entry name" value="S_TKc"/>
    <property type="match status" value="1"/>
</dbReference>
<dbReference type="Pfam" id="PF00069">
    <property type="entry name" value="Pkinase"/>
    <property type="match status" value="1"/>
</dbReference>
<evidence type="ECO:0000256" key="4">
    <source>
        <dbReference type="ARBA" id="ARBA00022840"/>
    </source>
</evidence>
<dbReference type="CDD" id="cd14014">
    <property type="entry name" value="STKc_PknB_like"/>
    <property type="match status" value="1"/>
</dbReference>
<dbReference type="Gene3D" id="2.120.10.60">
    <property type="entry name" value="Tricorn protease N-terminal domain"/>
    <property type="match status" value="1"/>
</dbReference>
<keyword evidence="2" id="KW-0547">Nucleotide-binding</keyword>
<dbReference type="InterPro" id="IPR011659">
    <property type="entry name" value="WD40"/>
</dbReference>
<dbReference type="Gene3D" id="1.10.510.10">
    <property type="entry name" value="Transferase(Phosphotransferase) domain 1"/>
    <property type="match status" value="1"/>
</dbReference>
<evidence type="ECO:0000256" key="5">
    <source>
        <dbReference type="SAM" id="MobiDB-lite"/>
    </source>
</evidence>
<dbReference type="GO" id="GO:0005524">
    <property type="term" value="F:ATP binding"/>
    <property type="evidence" value="ECO:0007669"/>
    <property type="project" value="UniProtKB-KW"/>
</dbReference>
<dbReference type="EMBL" id="DPBP01000028">
    <property type="protein sequence ID" value="HCE17544.1"/>
    <property type="molecule type" value="Genomic_DNA"/>
</dbReference>
<dbReference type="SUPFAM" id="SSF56112">
    <property type="entry name" value="Protein kinase-like (PK-like)"/>
    <property type="match status" value="1"/>
</dbReference>
<organism evidence="7 8">
    <name type="scientific">Anaerolinea thermolimosa</name>
    <dbReference type="NCBI Taxonomy" id="229919"/>
    <lineage>
        <taxon>Bacteria</taxon>
        <taxon>Bacillati</taxon>
        <taxon>Chloroflexota</taxon>
        <taxon>Anaerolineae</taxon>
        <taxon>Anaerolineales</taxon>
        <taxon>Anaerolineaceae</taxon>
        <taxon>Anaerolinea</taxon>
    </lineage>
</organism>
<dbReference type="PANTHER" id="PTHR43289">
    <property type="entry name" value="MITOGEN-ACTIVATED PROTEIN KINASE KINASE KINASE 20-RELATED"/>
    <property type="match status" value="1"/>
</dbReference>
<protein>
    <recommendedName>
        <fullName evidence="6">Protein kinase domain-containing protein</fullName>
    </recommendedName>
</protein>
<dbReference type="SUPFAM" id="SSF69304">
    <property type="entry name" value="Tricorn protease N-terminal domain"/>
    <property type="match status" value="1"/>
</dbReference>
<evidence type="ECO:0000259" key="6">
    <source>
        <dbReference type="PROSITE" id="PS50011"/>
    </source>
</evidence>
<feature type="region of interest" description="Disordered" evidence="5">
    <location>
        <begin position="357"/>
        <end position="389"/>
    </location>
</feature>
<dbReference type="Gene3D" id="3.30.200.20">
    <property type="entry name" value="Phosphorylase Kinase, domain 1"/>
    <property type="match status" value="1"/>
</dbReference>
<dbReference type="AlphaFoldDB" id="A0A3D1JGG4"/>
<evidence type="ECO:0000313" key="7">
    <source>
        <dbReference type="EMBL" id="HCE17544.1"/>
    </source>
</evidence>
<dbReference type="InterPro" id="IPR000719">
    <property type="entry name" value="Prot_kinase_dom"/>
</dbReference>
<evidence type="ECO:0000313" key="8">
    <source>
        <dbReference type="Proteomes" id="UP000264141"/>
    </source>
</evidence>
<sequence length="653" mass="71394">MPLQPGSLLNQRYRIDEVIAQGGMGAIYAAHDLTLNLKVAIKENFLPGEEHVRQFSLEANILATLRHPNLPRVTDHFTVPGSGQYLVMDYIEGTDLRQWMKNKGALEEVEVLKIGIEICNALIYLHTRQPPILHRDIKPGNVRLTPTGRVFLVDFGLAKRSLQGEKTTTGAQALTPGYAPPEQYGQGTDPRSDIYALGATLYAALTGMIPEDGLGRAMGSVELTPILHHKPHISPATARVIEKAMAVLPGDRYPSAQAFQLELKRALEMTSQGAVISPPSQLPEQNIPAKNPPLSTSGPARKKAGLLLSLVGIIAFGLTIAGLFTRKPLPTPPPTPEPTLTATVVTMDDQDSSPGIILSSTSTRVPTDTPVLTPTSPPQFNPTPEKEPELAFVSDRTGIPQIWIIRSDGSDLRQITHLPEGACQPDWHPGSNRLVFVSPCRDTSDEHPGAGLFIINADGTGLTPLPTLPGGDFDPAWSPDGQIIAFSSIRNGRPNIFLIHLPDFNLQQLSSPVNSERHPSWSPDGKFLAYETTRSGFRQVWIMQSDGKNARAFTENRGALPTWTPDGLRLAFLRGTSALVVVEKPFNEPLGEENPLTEPVVNLSNPAFSSDGAWLALDRIVDGNRDLYLFNRDRQEWIRLTDDPAADFDPVWR</sequence>
<gene>
    <name evidence="7" type="ORF">DEQ80_06765</name>
</gene>
<feature type="compositionally biased region" description="Polar residues" evidence="5">
    <location>
        <begin position="358"/>
        <end position="374"/>
    </location>
</feature>
<name>A0A3D1JGG4_9CHLR</name>
<dbReference type="GO" id="GO:0004674">
    <property type="term" value="F:protein serine/threonine kinase activity"/>
    <property type="evidence" value="ECO:0007669"/>
    <property type="project" value="TreeGrafter"/>
</dbReference>
<dbReference type="STRING" id="229919.GCA_001050195_01778"/>